<comment type="caution">
    <text evidence="2">The sequence shown here is derived from an EMBL/GenBank/DDBJ whole genome shotgun (WGS) entry which is preliminary data.</text>
</comment>
<feature type="compositionally biased region" description="Basic residues" evidence="1">
    <location>
        <begin position="33"/>
        <end position="62"/>
    </location>
</feature>
<evidence type="ECO:0000256" key="1">
    <source>
        <dbReference type="SAM" id="MobiDB-lite"/>
    </source>
</evidence>
<proteinExistence type="predicted"/>
<accession>A0A420ENS7</accession>
<dbReference type="RefSeq" id="WP_120323566.1">
    <property type="nucleotide sequence ID" value="NZ_RAPF01000002.1"/>
</dbReference>
<sequence>MSDTQDEFRIRPGRGRDRGAPSGRKAQKLVAQVKRRAMKAGQLPRRRGPGRRHGTGTHGRGRRAALLTRRPSHARRVVIKARVVRHKGARFRAAPLARHITYLEREGVTKDGREPAMFDARSDEADRDAFAQRCEDDRHHFRFIVSPEDAAAMDDLRAFTRELMQDMERDLDTTLDWVGIDHWNTDNPHIHVLVRGVAENGEDLVIDRDYIRAGMRERAEVRATLELGSRSEQEIDAQLVREVDAERWTNLDRRLQKLAEVELGLVDLRPDPSDADPALRQTLVGRAMKLERLGLASEIAPGQWHIKSEMETTLRDLSIRGDIIKTMHRAMTRDGRAPDTSGFALHEERSAEPVLGRLVERGLHDELAGTAYAVIDGADGRVHHLRFDDIDMTGDAKPGAVVELRSWEDAKGRTRLSLATRSDLSIADQVTARGATWLDRQLVAREPAATAGGFGDEIRDAMDARVDYLAGEGLARRQGQRWVFARNLLNTLRQRELDEETAHIAERTGLAHQPSAQGEHVTGLYRERVTLSSGRFAMIEGLGPDGEMGFQLVPWRPAIDRHLGQQIAGTMTPGGSVDWSFGRQKGLGL</sequence>
<evidence type="ECO:0000313" key="3">
    <source>
        <dbReference type="Proteomes" id="UP000284395"/>
    </source>
</evidence>
<dbReference type="EMBL" id="RAPF01000002">
    <property type="protein sequence ID" value="RKF22367.1"/>
    <property type="molecule type" value="Genomic_DNA"/>
</dbReference>
<feature type="compositionally biased region" description="Basic and acidic residues" evidence="1">
    <location>
        <begin position="1"/>
        <end position="19"/>
    </location>
</feature>
<dbReference type="OrthoDB" id="9809969at2"/>
<dbReference type="Proteomes" id="UP000284395">
    <property type="component" value="Unassembled WGS sequence"/>
</dbReference>
<reference evidence="2 3" key="1">
    <citation type="submission" date="2018-09" db="EMBL/GenBank/DDBJ databases">
        <title>Altererythrobacter spongiae sp. nov., isolated from a marine sponge.</title>
        <authorList>
            <person name="Zhuang L."/>
            <person name="Luo L."/>
        </authorList>
    </citation>
    <scope>NUCLEOTIDE SEQUENCE [LARGE SCALE GENOMIC DNA]</scope>
    <source>
        <strain evidence="2 3">HN-Y73</strain>
    </source>
</reference>
<dbReference type="AlphaFoldDB" id="A0A420ENS7"/>
<dbReference type="InterPro" id="IPR021795">
    <property type="entry name" value="DUF3363"/>
</dbReference>
<keyword evidence="3" id="KW-1185">Reference proteome</keyword>
<dbReference type="Pfam" id="PF11843">
    <property type="entry name" value="DUF3363"/>
    <property type="match status" value="2"/>
</dbReference>
<protein>
    <submittedName>
        <fullName evidence="2">DUF3363 domain-containing protein</fullName>
    </submittedName>
</protein>
<organism evidence="2 3">
    <name type="scientific">Altericroceibacterium spongiae</name>
    <dbReference type="NCBI Taxonomy" id="2320269"/>
    <lineage>
        <taxon>Bacteria</taxon>
        <taxon>Pseudomonadati</taxon>
        <taxon>Pseudomonadota</taxon>
        <taxon>Alphaproteobacteria</taxon>
        <taxon>Sphingomonadales</taxon>
        <taxon>Erythrobacteraceae</taxon>
        <taxon>Altericroceibacterium</taxon>
    </lineage>
</organism>
<feature type="region of interest" description="Disordered" evidence="1">
    <location>
        <begin position="1"/>
        <end position="62"/>
    </location>
</feature>
<evidence type="ECO:0000313" key="2">
    <source>
        <dbReference type="EMBL" id="RKF22367.1"/>
    </source>
</evidence>
<name>A0A420ENS7_9SPHN</name>
<gene>
    <name evidence="2" type="ORF">D6851_03785</name>
</gene>